<organism evidence="1 2">
    <name type="scientific">Flavobacterium jumunjinense</name>
    <dbReference type="NCBI Taxonomy" id="998845"/>
    <lineage>
        <taxon>Bacteria</taxon>
        <taxon>Pseudomonadati</taxon>
        <taxon>Bacteroidota</taxon>
        <taxon>Flavobacteriia</taxon>
        <taxon>Flavobacteriales</taxon>
        <taxon>Flavobacteriaceae</taxon>
        <taxon>Flavobacterium</taxon>
    </lineage>
</organism>
<evidence type="ECO:0000313" key="1">
    <source>
        <dbReference type="EMBL" id="MFB9097172.1"/>
    </source>
</evidence>
<dbReference type="RefSeq" id="WP_236454214.1">
    <property type="nucleotide sequence ID" value="NZ_CBCSGE010000033.1"/>
</dbReference>
<accession>A0ABV5GP97</accession>
<name>A0ABV5GP97_9FLAO</name>
<evidence type="ECO:0000313" key="2">
    <source>
        <dbReference type="Proteomes" id="UP001589607"/>
    </source>
</evidence>
<dbReference type="Proteomes" id="UP001589607">
    <property type="component" value="Unassembled WGS sequence"/>
</dbReference>
<reference evidence="1 2" key="1">
    <citation type="submission" date="2024-09" db="EMBL/GenBank/DDBJ databases">
        <authorList>
            <person name="Sun Q."/>
            <person name="Mori K."/>
        </authorList>
    </citation>
    <scope>NUCLEOTIDE SEQUENCE [LARGE SCALE GENOMIC DNA]</scope>
    <source>
        <strain evidence="1 2">CECT 7955</strain>
    </source>
</reference>
<sequence>MDAEKIKDLRSKISIPLDVAIQLLKKNNGNVLNSELEFHNNTIVEISEITACDFELARKFYNLYNHDRVKAIEKLNSRQVIITTKENLVARNEIGFVLWPENRKGESYKTKKRNDAFIPSADFEYVINEFKSVFPLENSWNKSVDEYFDICGNNYFDKETCEIIINKIRHTKTDELKVAKFKNELIDWLNDKLLYADCIVVYGNL</sequence>
<dbReference type="EMBL" id="JBHMEY010000038">
    <property type="protein sequence ID" value="MFB9097172.1"/>
    <property type="molecule type" value="Genomic_DNA"/>
</dbReference>
<proteinExistence type="predicted"/>
<gene>
    <name evidence="1" type="ORF">ACFFVF_11635</name>
</gene>
<protein>
    <submittedName>
        <fullName evidence="1">Uncharacterized protein</fullName>
    </submittedName>
</protein>
<keyword evidence="2" id="KW-1185">Reference proteome</keyword>
<comment type="caution">
    <text evidence="1">The sequence shown here is derived from an EMBL/GenBank/DDBJ whole genome shotgun (WGS) entry which is preliminary data.</text>
</comment>